<protein>
    <submittedName>
        <fullName evidence="2">Uncharacterized protein</fullName>
    </submittedName>
</protein>
<feature type="compositionally biased region" description="Acidic residues" evidence="1">
    <location>
        <begin position="120"/>
        <end position="141"/>
    </location>
</feature>
<feature type="region of interest" description="Disordered" evidence="1">
    <location>
        <begin position="599"/>
        <end position="624"/>
    </location>
</feature>
<evidence type="ECO:0000256" key="1">
    <source>
        <dbReference type="SAM" id="MobiDB-lite"/>
    </source>
</evidence>
<gene>
    <name evidence="2" type="ORF">MPUS1402_LOCUS8475</name>
</gene>
<name>A0A7R9Y465_MICPS</name>
<dbReference type="AlphaFoldDB" id="A0A7R9Y465"/>
<feature type="region of interest" description="Disordered" evidence="1">
    <location>
        <begin position="56"/>
        <end position="151"/>
    </location>
</feature>
<dbReference type="EMBL" id="HBDY01011219">
    <property type="protein sequence ID" value="CAD8242914.1"/>
    <property type="molecule type" value="Transcribed_RNA"/>
</dbReference>
<accession>A0A7R9Y465</accession>
<evidence type="ECO:0000313" key="2">
    <source>
        <dbReference type="EMBL" id="CAD8242914.1"/>
    </source>
</evidence>
<proteinExistence type="predicted"/>
<organism evidence="2">
    <name type="scientific">Micromonas pusilla</name>
    <name type="common">Picoplanktonic green alga</name>
    <name type="synonym">Chromulina pusilla</name>
    <dbReference type="NCBI Taxonomy" id="38833"/>
    <lineage>
        <taxon>Eukaryota</taxon>
        <taxon>Viridiplantae</taxon>
        <taxon>Chlorophyta</taxon>
        <taxon>Mamiellophyceae</taxon>
        <taxon>Mamiellales</taxon>
        <taxon>Mamiellaceae</taxon>
        <taxon>Micromonas</taxon>
    </lineage>
</organism>
<feature type="compositionally biased region" description="Gly residues" evidence="1">
    <location>
        <begin position="60"/>
        <end position="75"/>
    </location>
</feature>
<sequence length="624" mass="64867">MRGVTSLTQIEGKIADLQQTLLRVASNAVHTNVEQVARLEEDLIALERGAEAMMPRAIGSGSGTGGGSGGGGPGRGSRKLFGRGGDGAEHHRRGRSFDGGGGGGHRAVAQRKPPPMRWDADDDGGDSGGADEEDDDDDDDALGGNALDGEMPDADVQGLRAYLGLLSALLAGASPAESRRRVAWIESRYGVSLLDQLSRLRACPLAPPTLKAALLDALGALAGSSEAASVELWRALEDGGFDGGDGFGGFGVDGDDRDVDRRDRVGGVHSVGGFGGPSSSPYGGFSGVGAAHGVDPRSGASIHGGGYGAAAAARQVQSYASRGHRAARDSLASRCALQIPGIDAFHDPSAIREAQAQSYPHARAYLKLANQLLERCAGSRVGPAAGAGRASAAAFRFARDDVFAGLKRRAHRDATERWEMARDAIEHFRIQLRVYRDADDADKVRAHAVVDAFDATIHGAKRHRVHGASSSAGPDVTHPPGFELMVDFLSGGPILKLLLAVLSIGTERLAVERASAHGEALESAVLAALRCLRDALAMDVDVVASLRDGAGHGVSGATSGNNHSGIAGGVIAAPTGDTAHVFHDTIDVAMMRLSADAARAARARRSRGRRRARAHRRHDRRAQG</sequence>
<reference evidence="2" key="1">
    <citation type="submission" date="2021-01" db="EMBL/GenBank/DDBJ databases">
        <authorList>
            <person name="Corre E."/>
            <person name="Pelletier E."/>
            <person name="Niang G."/>
            <person name="Scheremetjew M."/>
            <person name="Finn R."/>
            <person name="Kale V."/>
            <person name="Holt S."/>
            <person name="Cochrane G."/>
            <person name="Meng A."/>
            <person name="Brown T."/>
            <person name="Cohen L."/>
        </authorList>
    </citation>
    <scope>NUCLEOTIDE SEQUENCE</scope>
    <source>
        <strain evidence="2">RCC1614</strain>
    </source>
</reference>
<feature type="compositionally biased region" description="Basic residues" evidence="1">
    <location>
        <begin position="601"/>
        <end position="624"/>
    </location>
</feature>